<dbReference type="SUPFAM" id="SSF54680">
    <property type="entry name" value="Pyrimidine nucleoside phosphorylase C-terminal domain"/>
    <property type="match status" value="1"/>
</dbReference>
<dbReference type="GO" id="GO:0016763">
    <property type="term" value="F:pentosyltransferase activity"/>
    <property type="evidence" value="ECO:0007669"/>
    <property type="project" value="InterPro"/>
</dbReference>
<dbReference type="PANTHER" id="PTHR10515">
    <property type="entry name" value="THYMIDINE PHOSPHORYLASE"/>
    <property type="match status" value="1"/>
</dbReference>
<reference evidence="4" key="1">
    <citation type="submission" date="2021-01" db="EMBL/GenBank/DDBJ databases">
        <title>Active Sulfur Cycling in an Early Earth Analoge.</title>
        <authorList>
            <person name="Hahn C.R."/>
            <person name="Youssef N.H."/>
            <person name="Elshahed M."/>
        </authorList>
    </citation>
    <scope>NUCLEOTIDE SEQUENCE</scope>
    <source>
        <strain evidence="4">Zod_Metabat.1151</strain>
    </source>
</reference>
<dbReference type="GO" id="GO:0004645">
    <property type="term" value="F:1,4-alpha-oligoglucan phosphorylase activity"/>
    <property type="evidence" value="ECO:0007669"/>
    <property type="project" value="InterPro"/>
</dbReference>
<dbReference type="InterPro" id="IPR013102">
    <property type="entry name" value="PYNP_C"/>
</dbReference>
<dbReference type="GO" id="GO:0005829">
    <property type="term" value="C:cytosol"/>
    <property type="evidence" value="ECO:0007669"/>
    <property type="project" value="TreeGrafter"/>
</dbReference>
<name>A0A938YRV2_9ARCH</name>
<proteinExistence type="predicted"/>
<feature type="non-terminal residue" evidence="4">
    <location>
        <position position="1"/>
    </location>
</feature>
<dbReference type="AlphaFoldDB" id="A0A938YRV2"/>
<keyword evidence="1" id="KW-0328">Glycosyltransferase</keyword>
<dbReference type="Pfam" id="PF07831">
    <property type="entry name" value="PYNP_C"/>
    <property type="match status" value="1"/>
</dbReference>
<evidence type="ECO:0000313" key="4">
    <source>
        <dbReference type="EMBL" id="MBN2067780.1"/>
    </source>
</evidence>
<dbReference type="GO" id="GO:0006206">
    <property type="term" value="P:pyrimidine nucleobase metabolic process"/>
    <property type="evidence" value="ECO:0007669"/>
    <property type="project" value="InterPro"/>
</dbReference>
<dbReference type="SMART" id="SM00941">
    <property type="entry name" value="PYNP_C"/>
    <property type="match status" value="1"/>
</dbReference>
<evidence type="ECO:0000259" key="3">
    <source>
        <dbReference type="SMART" id="SM00941"/>
    </source>
</evidence>
<comment type="caution">
    <text evidence="4">The sequence shown here is derived from an EMBL/GenBank/DDBJ whole genome shotgun (WGS) entry which is preliminary data.</text>
</comment>
<dbReference type="InterPro" id="IPR036566">
    <property type="entry name" value="PYNP-like_C_sf"/>
</dbReference>
<sequence length="189" mass="20984">IKVEAVLTDGTEPSGRAFGPVPEAKYVMEILEGKFFDNLAQKSCELAGVLFELVGKTKKGRGFALAKEILESGKALEKMKEIIKAQGAICLNSKDIEEATMKKTVKSNSFGEISRINVKECIRIARIAGAPAHKKAGLYLHVEEGQKIKKGQKLFTIFSENRRKLQLAESYAKKTNAIELQRIILEKFQ</sequence>
<dbReference type="EMBL" id="JAFGDB010000085">
    <property type="protein sequence ID" value="MBN2067780.1"/>
    <property type="molecule type" value="Genomic_DNA"/>
</dbReference>
<protein>
    <submittedName>
        <fullName evidence="4">Thymidine phosphorylase</fullName>
    </submittedName>
</protein>
<accession>A0A938YRV2</accession>
<dbReference type="Gene3D" id="3.40.1030.10">
    <property type="entry name" value="Nucleoside phosphorylase/phosphoribosyltransferase catalytic domain"/>
    <property type="match status" value="1"/>
</dbReference>
<dbReference type="PANTHER" id="PTHR10515:SF0">
    <property type="entry name" value="THYMIDINE PHOSPHORYLASE"/>
    <property type="match status" value="1"/>
</dbReference>
<evidence type="ECO:0000256" key="1">
    <source>
        <dbReference type="ARBA" id="ARBA00022676"/>
    </source>
</evidence>
<gene>
    <name evidence="4" type="ORF">JW744_04895</name>
</gene>
<dbReference type="InterPro" id="IPR000053">
    <property type="entry name" value="Thymidine/pyrmidine_PPase"/>
</dbReference>
<dbReference type="GO" id="GO:0006213">
    <property type="term" value="P:pyrimidine nucleoside metabolic process"/>
    <property type="evidence" value="ECO:0007669"/>
    <property type="project" value="InterPro"/>
</dbReference>
<dbReference type="SUPFAM" id="SSF52418">
    <property type="entry name" value="Nucleoside phosphorylase/phosphoribosyltransferase catalytic domain"/>
    <property type="match status" value="1"/>
</dbReference>
<organism evidence="4 5">
    <name type="scientific">Candidatus Iainarchaeum sp</name>
    <dbReference type="NCBI Taxonomy" id="3101447"/>
    <lineage>
        <taxon>Archaea</taxon>
        <taxon>Candidatus Iainarchaeota</taxon>
        <taxon>Candidatus Iainarchaeia</taxon>
        <taxon>Candidatus Iainarchaeales</taxon>
        <taxon>Candidatus Iainarchaeaceae</taxon>
        <taxon>Candidatus Iainarchaeum</taxon>
    </lineage>
</organism>
<feature type="domain" description="Pyrimidine nucleoside phosphorylase C-terminal" evidence="3">
    <location>
        <begin position="112"/>
        <end position="179"/>
    </location>
</feature>
<evidence type="ECO:0000256" key="2">
    <source>
        <dbReference type="ARBA" id="ARBA00022679"/>
    </source>
</evidence>
<dbReference type="Gene3D" id="3.90.1170.30">
    <property type="entry name" value="Pyrimidine nucleoside phosphorylase-like, C-terminal domain"/>
    <property type="match status" value="1"/>
</dbReference>
<evidence type="ECO:0000313" key="5">
    <source>
        <dbReference type="Proteomes" id="UP000809243"/>
    </source>
</evidence>
<dbReference type="Proteomes" id="UP000809243">
    <property type="component" value="Unassembled WGS sequence"/>
</dbReference>
<keyword evidence="2" id="KW-0808">Transferase</keyword>
<dbReference type="InterPro" id="IPR035902">
    <property type="entry name" value="Nuc_phospho_transferase"/>
</dbReference>